<evidence type="ECO:0000256" key="1">
    <source>
        <dbReference type="SAM" id="MobiDB-lite"/>
    </source>
</evidence>
<feature type="domain" description="Right handed beta helix" evidence="3">
    <location>
        <begin position="391"/>
        <end position="543"/>
    </location>
</feature>
<dbReference type="SUPFAM" id="SSF51126">
    <property type="entry name" value="Pectin lyase-like"/>
    <property type="match status" value="1"/>
</dbReference>
<dbReference type="InterPro" id="IPR039448">
    <property type="entry name" value="Beta_helix"/>
</dbReference>
<feature type="compositionally biased region" description="Acidic residues" evidence="1">
    <location>
        <begin position="78"/>
        <end position="88"/>
    </location>
</feature>
<evidence type="ECO:0000259" key="3">
    <source>
        <dbReference type="Pfam" id="PF13229"/>
    </source>
</evidence>
<feature type="chain" id="PRO_5017422333" description="Right handed beta helix domain-containing protein" evidence="2">
    <location>
        <begin position="26"/>
        <end position="1133"/>
    </location>
</feature>
<comment type="caution">
    <text evidence="4">The sequence shown here is derived from an EMBL/GenBank/DDBJ whole genome shotgun (WGS) entry which is preliminary data.</text>
</comment>
<proteinExistence type="predicted"/>
<protein>
    <recommendedName>
        <fullName evidence="3">Right handed beta helix domain-containing protein</fullName>
    </recommendedName>
</protein>
<dbReference type="RefSeq" id="WP_119298768.1">
    <property type="nucleotide sequence ID" value="NZ_BHGK01000001.1"/>
</dbReference>
<keyword evidence="2" id="KW-0732">Signal</keyword>
<accession>A0A391P261</accession>
<dbReference type="InterPro" id="IPR006637">
    <property type="entry name" value="ChW"/>
</dbReference>
<sequence length="1133" mass="124146">MRRKSVWKILCFILLFLYGTQTVLAAGGKRQRENLSVSGGEMSKVVLKENDANGTETRGVAENETEETETENGRTEMEGTEVDEAESEGAEKEQKDGEWEDAAQDGKEEITEDNGGDVQSDSGNAEECITGYSGDGRAGTDVLTYRAYCQSYGWKDWTGNGTVSGTLNEAKRLEALEIKTEGLSGVGVRYQAHVQSIGWQGWKQNGETAGSVGQSLRVEAIRIELTGINAGKYDIYYRAYCQTYGWLDWAKNGQLSGTIGMSKRMEAFQILLQEKGGAAPGSTSDPYRSSYVARIGNSYYTTLKQALEQAASGAKIYVCQNCTFGDTLINKSFSVIPEEKDITITYAPVDQNEANDSAGMFRSGMDQNYIWEFGSDNCKLYLNGNGYCNTGVICAPGTVTLKNTTVSGSRTNGIFSYGGTIRLGQGSGIHQCKHSGAVSITGTIEMSGGVVQSMSGDGLRAKTVKVQGGTIQNNGGNGAATTSEAGSTSMTVSGGSIRNNSGNGIYLGSQNKQAVLEMTGGTVEQNKGYGILHPGNGKTAIKNGELKQNQKGGIRSMTDCSFSGGVVSGNLGTEGGGIYVGSTLEMTGGTISSNQANKGGGIFIGSGKTAKIRGGKITGNQSANTGSGIYQNGTLILMEDACVSEDNEVYLEGGNYAQVSGKLLQKKVARLTPSSYALKRLCVKRTDGGKASEIFEQFMLTENSPYLLRPGDYQSGTGKAADTEVVLSRSYPVEYRKNLEEDVEKLPGSGKKYWQEIYKIPENVPEATGRTFRGWDETALSLKDKKNPKYQAGDKIAVDINQAITLYAAWKDTNHPPVLYAERKLDFLEGETVTKEMLLAAVRAEDEEDGDLTDKIQIKWIRYGAGRVQNGQTLPETTVEYESDMSEEERLDTWFMELPKESSPAEHRICYYVEDGNQAGVSMECTIRVRYNEFPEIETEDRYFTLEEAKNGAITQEELLARALEKKKVKISDKELDAKEPGKLKEHLELTGFDPEEFRKFQKSGYVVLGYRVYDGIGPDGTGKETRCQFTVHVIEDGEVAEAKPVRYVRFINMKMYHQSEETGGLNENSKWYQDGECKELLQNTWKEEKADLFTFDQAKCEKMKQYIEIHGIGNSVEEQGLQGFYKLMKKKE</sequence>
<dbReference type="Pfam" id="PF13229">
    <property type="entry name" value="Beta_helix"/>
    <property type="match status" value="1"/>
</dbReference>
<dbReference type="InterPro" id="IPR012334">
    <property type="entry name" value="Pectin_lyas_fold"/>
</dbReference>
<gene>
    <name evidence="4" type="ORF">KGMB01110_25500</name>
</gene>
<evidence type="ECO:0000313" key="5">
    <source>
        <dbReference type="Proteomes" id="UP000265643"/>
    </source>
</evidence>
<dbReference type="Pfam" id="PF07538">
    <property type="entry name" value="ChW"/>
    <property type="match status" value="3"/>
</dbReference>
<dbReference type="AlphaFoldDB" id="A0A391P261"/>
<dbReference type="EMBL" id="BHGK01000001">
    <property type="protein sequence ID" value="GCA68114.1"/>
    <property type="molecule type" value="Genomic_DNA"/>
</dbReference>
<evidence type="ECO:0000313" key="4">
    <source>
        <dbReference type="EMBL" id="GCA68114.1"/>
    </source>
</evidence>
<dbReference type="SMART" id="SM00728">
    <property type="entry name" value="ChW"/>
    <property type="match status" value="3"/>
</dbReference>
<evidence type="ECO:0000256" key="2">
    <source>
        <dbReference type="SAM" id="SignalP"/>
    </source>
</evidence>
<keyword evidence="5" id="KW-1185">Reference proteome</keyword>
<dbReference type="Proteomes" id="UP000265643">
    <property type="component" value="Unassembled WGS sequence"/>
</dbReference>
<dbReference type="InterPro" id="IPR011050">
    <property type="entry name" value="Pectin_lyase_fold/virulence"/>
</dbReference>
<feature type="region of interest" description="Disordered" evidence="1">
    <location>
        <begin position="46"/>
        <end position="127"/>
    </location>
</feature>
<dbReference type="Gene3D" id="2.160.20.10">
    <property type="entry name" value="Single-stranded right-handed beta-helix, Pectin lyase-like"/>
    <property type="match status" value="1"/>
</dbReference>
<name>A0A391P261_9FIRM</name>
<dbReference type="SMART" id="SM00710">
    <property type="entry name" value="PbH1"/>
    <property type="match status" value="6"/>
</dbReference>
<reference evidence="5" key="1">
    <citation type="submission" date="2018-09" db="EMBL/GenBank/DDBJ databases">
        <title>Draft Genome Sequence of Mediterraneibacter sp. KCTC 15684.</title>
        <authorList>
            <person name="Kim J.S."/>
            <person name="Han K.I."/>
            <person name="Suh M.K."/>
            <person name="Lee K.C."/>
            <person name="Eom M.K."/>
            <person name="Lee J.H."/>
            <person name="Park S.H."/>
            <person name="Kang S.W."/>
            <person name="Park J.E."/>
            <person name="Oh B.S."/>
            <person name="Yu S.Y."/>
            <person name="Choi S.H."/>
            <person name="Lee D.H."/>
            <person name="Yoon H."/>
            <person name="Kim B."/>
            <person name="Yang S.J."/>
            <person name="Lee J.S."/>
        </authorList>
    </citation>
    <scope>NUCLEOTIDE SEQUENCE [LARGE SCALE GENOMIC DNA]</scope>
    <source>
        <strain evidence="5">KCTC 15684</strain>
    </source>
</reference>
<dbReference type="InterPro" id="IPR006626">
    <property type="entry name" value="PbH1"/>
</dbReference>
<organism evidence="4 5">
    <name type="scientific">Mediterraneibacter butyricigenes</name>
    <dbReference type="NCBI Taxonomy" id="2316025"/>
    <lineage>
        <taxon>Bacteria</taxon>
        <taxon>Bacillati</taxon>
        <taxon>Bacillota</taxon>
        <taxon>Clostridia</taxon>
        <taxon>Lachnospirales</taxon>
        <taxon>Lachnospiraceae</taxon>
        <taxon>Mediterraneibacter</taxon>
    </lineage>
</organism>
<feature type="signal peptide" evidence="2">
    <location>
        <begin position="1"/>
        <end position="25"/>
    </location>
</feature>